<evidence type="ECO:0000256" key="6">
    <source>
        <dbReference type="ARBA" id="ARBA00022449"/>
    </source>
</evidence>
<comment type="subcellular location">
    <subcellularLocation>
        <location evidence="2">Cell membrane</location>
        <topology evidence="2">Multi-pass membrane protein</topology>
    </subcellularLocation>
</comment>
<feature type="transmembrane region" description="Helical" evidence="13">
    <location>
        <begin position="169"/>
        <end position="189"/>
    </location>
</feature>
<name>A0A4Q7PM84_9FIRM</name>
<dbReference type="GO" id="GO:0005886">
    <property type="term" value="C:plasma membrane"/>
    <property type="evidence" value="ECO:0007669"/>
    <property type="project" value="UniProtKB-SubCell"/>
</dbReference>
<dbReference type="GO" id="GO:0006811">
    <property type="term" value="P:monoatomic ion transport"/>
    <property type="evidence" value="ECO:0007669"/>
    <property type="project" value="UniProtKB-KW"/>
</dbReference>
<keyword evidence="9 13" id="KW-1133">Transmembrane helix</keyword>
<feature type="transmembrane region" description="Helical" evidence="13">
    <location>
        <begin position="140"/>
        <end position="157"/>
    </location>
</feature>
<sequence>MAKLEKDLTQGNVIRQLVMFALPFMLSNLIQSLYNVADMLIVGKFGGPVGISAVNIGGQVTFLMTNLVIGLSVGGTVVIAQYLGYGDRKAVNESIGTLLIALLAAAVAMTAIMLCVSTPILHLIQTPEESFAQAREYLDITIMGTVFIFGYNALSAIMRGVGDSKRPMYFVLIACVTNIVLDLILVGGFRMGARGAAVATVISQALSMVLCIIYLKRNDFIFDFKISSFQFKKERFKTLMRVGIPTSIQNVATNMSFLVLTALVNGFGVSASAALGVVGKFNSFAILPSIAVGSSVSAMAAQNIGANELDRAKKTFHTGLMLAMGISIPIFLVAQLFPEQIIRIFDDDADMVRSGMEYMRTFTFDYLVAPISFCINGLITGAGHTAFASVNGILSALGFRIPFALLFGMALPLGLTGIGLAAPIASGGAVLIGLIFYLSGRWKNSTVVKGKMG</sequence>
<keyword evidence="10" id="KW-0406">Ion transport</keyword>
<dbReference type="InterPro" id="IPR048279">
    <property type="entry name" value="MdtK-like"/>
</dbReference>
<reference evidence="14 15" key="1">
    <citation type="submission" date="2019-02" db="EMBL/GenBank/DDBJ databases">
        <title>Genomic Encyclopedia of Type Strains, Phase IV (KMG-IV): sequencing the most valuable type-strain genomes for metagenomic binning, comparative biology and taxonomic classification.</title>
        <authorList>
            <person name="Goeker M."/>
        </authorList>
    </citation>
    <scope>NUCLEOTIDE SEQUENCE [LARGE SCALE GENOMIC DNA]</scope>
    <source>
        <strain evidence="14 15">DSM 29486</strain>
    </source>
</reference>
<evidence type="ECO:0000256" key="11">
    <source>
        <dbReference type="ARBA" id="ARBA00023136"/>
    </source>
</evidence>
<keyword evidence="6" id="KW-0050">Antiport</keyword>
<feature type="transmembrane region" description="Helical" evidence="13">
    <location>
        <begin position="316"/>
        <end position="338"/>
    </location>
</feature>
<feature type="transmembrane region" description="Helical" evidence="13">
    <location>
        <begin position="257"/>
        <end position="278"/>
    </location>
</feature>
<evidence type="ECO:0000256" key="2">
    <source>
        <dbReference type="ARBA" id="ARBA00004651"/>
    </source>
</evidence>
<comment type="function">
    <text evidence="1">Multidrug efflux pump.</text>
</comment>
<gene>
    <name evidence="14" type="ORF">EV209_1682</name>
</gene>
<dbReference type="RefSeq" id="WP_130434940.1">
    <property type="nucleotide sequence ID" value="NZ_SGXF01000002.1"/>
</dbReference>
<accession>A0A4Q7PM84</accession>
<dbReference type="EMBL" id="SGXF01000002">
    <property type="protein sequence ID" value="RZT01238.1"/>
    <property type="molecule type" value="Genomic_DNA"/>
</dbReference>
<dbReference type="InterPro" id="IPR002528">
    <property type="entry name" value="MATE_fam"/>
</dbReference>
<organism evidence="14 15">
    <name type="scientific">Cuneatibacter caecimuris</name>
    <dbReference type="NCBI Taxonomy" id="1796618"/>
    <lineage>
        <taxon>Bacteria</taxon>
        <taxon>Bacillati</taxon>
        <taxon>Bacillota</taxon>
        <taxon>Clostridia</taxon>
        <taxon>Lachnospirales</taxon>
        <taxon>Lachnospiraceae</taxon>
        <taxon>Cuneatibacter</taxon>
    </lineage>
</organism>
<dbReference type="PIRSF" id="PIRSF006603">
    <property type="entry name" value="DinF"/>
    <property type="match status" value="1"/>
</dbReference>
<evidence type="ECO:0000256" key="12">
    <source>
        <dbReference type="ARBA" id="ARBA00031636"/>
    </source>
</evidence>
<dbReference type="GO" id="GO:0015297">
    <property type="term" value="F:antiporter activity"/>
    <property type="evidence" value="ECO:0007669"/>
    <property type="project" value="UniProtKB-KW"/>
</dbReference>
<dbReference type="GO" id="GO:0042910">
    <property type="term" value="F:xenobiotic transmembrane transporter activity"/>
    <property type="evidence" value="ECO:0007669"/>
    <property type="project" value="InterPro"/>
</dbReference>
<feature type="transmembrane region" description="Helical" evidence="13">
    <location>
        <begin position="358"/>
        <end position="379"/>
    </location>
</feature>
<dbReference type="Pfam" id="PF01554">
    <property type="entry name" value="MatE"/>
    <property type="match status" value="2"/>
</dbReference>
<proteinExistence type="inferred from homology"/>
<evidence type="ECO:0000256" key="13">
    <source>
        <dbReference type="SAM" id="Phobius"/>
    </source>
</evidence>
<dbReference type="NCBIfam" id="TIGR00797">
    <property type="entry name" value="matE"/>
    <property type="match status" value="1"/>
</dbReference>
<comment type="similarity">
    <text evidence="3">Belongs to the multi antimicrobial extrusion (MATE) (TC 2.A.66.1) family.</text>
</comment>
<keyword evidence="15" id="KW-1185">Reference proteome</keyword>
<dbReference type="OrthoDB" id="9776324at2"/>
<dbReference type="InterPro" id="IPR050222">
    <property type="entry name" value="MATE_MdtK"/>
</dbReference>
<dbReference type="Proteomes" id="UP000292927">
    <property type="component" value="Unassembled WGS sequence"/>
</dbReference>
<feature type="transmembrane region" description="Helical" evidence="13">
    <location>
        <begin position="195"/>
        <end position="215"/>
    </location>
</feature>
<keyword evidence="5" id="KW-0813">Transport</keyword>
<evidence type="ECO:0000256" key="1">
    <source>
        <dbReference type="ARBA" id="ARBA00003408"/>
    </source>
</evidence>
<feature type="transmembrane region" description="Helical" evidence="13">
    <location>
        <begin position="417"/>
        <end position="439"/>
    </location>
</feature>
<protein>
    <recommendedName>
        <fullName evidence="4">Probable multidrug resistance protein NorM</fullName>
    </recommendedName>
    <alternativeName>
        <fullName evidence="12">Multidrug-efflux transporter</fullName>
    </alternativeName>
</protein>
<evidence type="ECO:0000256" key="5">
    <source>
        <dbReference type="ARBA" id="ARBA00022448"/>
    </source>
</evidence>
<feature type="transmembrane region" description="Helical" evidence="13">
    <location>
        <begin position="95"/>
        <end position="120"/>
    </location>
</feature>
<feature type="transmembrane region" description="Helical" evidence="13">
    <location>
        <begin position="12"/>
        <end position="30"/>
    </location>
</feature>
<evidence type="ECO:0000256" key="3">
    <source>
        <dbReference type="ARBA" id="ARBA00010199"/>
    </source>
</evidence>
<dbReference type="PANTHER" id="PTHR43298">
    <property type="entry name" value="MULTIDRUG RESISTANCE PROTEIN NORM-RELATED"/>
    <property type="match status" value="1"/>
</dbReference>
<evidence type="ECO:0000256" key="7">
    <source>
        <dbReference type="ARBA" id="ARBA00022475"/>
    </source>
</evidence>
<evidence type="ECO:0000256" key="8">
    <source>
        <dbReference type="ARBA" id="ARBA00022692"/>
    </source>
</evidence>
<dbReference type="AlphaFoldDB" id="A0A4Q7PM84"/>
<feature type="transmembrane region" description="Helical" evidence="13">
    <location>
        <begin position="386"/>
        <end position="411"/>
    </location>
</feature>
<evidence type="ECO:0000256" key="4">
    <source>
        <dbReference type="ARBA" id="ARBA00020268"/>
    </source>
</evidence>
<comment type="caution">
    <text evidence="14">The sequence shown here is derived from an EMBL/GenBank/DDBJ whole genome shotgun (WGS) entry which is preliminary data.</text>
</comment>
<feature type="transmembrane region" description="Helical" evidence="13">
    <location>
        <begin position="284"/>
        <end position="304"/>
    </location>
</feature>
<dbReference type="CDD" id="cd13138">
    <property type="entry name" value="MATE_yoeA_like"/>
    <property type="match status" value="1"/>
</dbReference>
<keyword evidence="7" id="KW-1003">Cell membrane</keyword>
<feature type="transmembrane region" description="Helical" evidence="13">
    <location>
        <begin position="62"/>
        <end position="83"/>
    </location>
</feature>
<evidence type="ECO:0000313" key="14">
    <source>
        <dbReference type="EMBL" id="RZT01238.1"/>
    </source>
</evidence>
<keyword evidence="8 13" id="KW-0812">Transmembrane</keyword>
<evidence type="ECO:0000313" key="15">
    <source>
        <dbReference type="Proteomes" id="UP000292927"/>
    </source>
</evidence>
<keyword evidence="11 13" id="KW-0472">Membrane</keyword>
<evidence type="ECO:0000256" key="10">
    <source>
        <dbReference type="ARBA" id="ARBA00023065"/>
    </source>
</evidence>
<evidence type="ECO:0000256" key="9">
    <source>
        <dbReference type="ARBA" id="ARBA00022989"/>
    </source>
</evidence>
<dbReference type="PANTHER" id="PTHR43298:SF2">
    <property type="entry name" value="FMN_FAD EXPORTER YEEO-RELATED"/>
    <property type="match status" value="1"/>
</dbReference>